<sequence length="220" mass="23206">MQQHLMQMQPMMAAYYPNNVTTDHIQQYLDENKSLILKIVESQNTGKLSECAENQARLQRNLMYLAAIADSQPQPPTMHAQYPSSSMMQPGAHYMQHQQAQQMTPQSLMAARSSMMYTQQPFTALQQQALHGQLGMSSGGSSGLHMMQGDIGSAGGGSGQLGAGGFPDFGRGSAGEGLHRGMAGGSKQDIGSSGSAEGRGGSSGGDGGETLYLKSADDGN</sequence>
<reference evidence="4" key="1">
    <citation type="submission" date="2023-07" db="EMBL/GenBank/DDBJ databases">
        <title>draft genome sequence of fig (Ficus carica).</title>
        <authorList>
            <person name="Takahashi T."/>
            <person name="Nishimura K."/>
        </authorList>
    </citation>
    <scope>NUCLEOTIDE SEQUENCE</scope>
</reference>
<keyword evidence="5" id="KW-1185">Reference proteome</keyword>
<evidence type="ECO:0000259" key="3">
    <source>
        <dbReference type="Pfam" id="PF05030"/>
    </source>
</evidence>
<dbReference type="Proteomes" id="UP001187192">
    <property type="component" value="Unassembled WGS sequence"/>
</dbReference>
<dbReference type="EMBL" id="BTGU01000001">
    <property type="protein sequence ID" value="GMN25624.1"/>
    <property type="molecule type" value="Genomic_DNA"/>
</dbReference>
<name>A0AA87Z4H6_FICCA</name>
<dbReference type="InterPro" id="IPR007726">
    <property type="entry name" value="SS18_N"/>
</dbReference>
<organism evidence="4 5">
    <name type="scientific">Ficus carica</name>
    <name type="common">Common fig</name>
    <dbReference type="NCBI Taxonomy" id="3494"/>
    <lineage>
        <taxon>Eukaryota</taxon>
        <taxon>Viridiplantae</taxon>
        <taxon>Streptophyta</taxon>
        <taxon>Embryophyta</taxon>
        <taxon>Tracheophyta</taxon>
        <taxon>Spermatophyta</taxon>
        <taxon>Magnoliopsida</taxon>
        <taxon>eudicotyledons</taxon>
        <taxon>Gunneridae</taxon>
        <taxon>Pentapetalae</taxon>
        <taxon>rosids</taxon>
        <taxon>fabids</taxon>
        <taxon>Rosales</taxon>
        <taxon>Moraceae</taxon>
        <taxon>Ficeae</taxon>
        <taxon>Ficus</taxon>
    </lineage>
</organism>
<feature type="domain" description="SS18 N-terminal" evidence="3">
    <location>
        <begin position="19"/>
        <end position="74"/>
    </location>
</feature>
<gene>
    <name evidence="4" type="ORF">TIFTF001_000991</name>
</gene>
<feature type="compositionally biased region" description="Gly residues" evidence="2">
    <location>
        <begin position="154"/>
        <end position="175"/>
    </location>
</feature>
<evidence type="ECO:0000256" key="1">
    <source>
        <dbReference type="ARBA" id="ARBA00007945"/>
    </source>
</evidence>
<feature type="compositionally biased region" description="Gly residues" evidence="2">
    <location>
        <begin position="197"/>
        <end position="208"/>
    </location>
</feature>
<accession>A0AA87Z4H6</accession>
<comment type="similarity">
    <text evidence="1">Belongs to the SS18 family.</text>
</comment>
<evidence type="ECO:0000313" key="4">
    <source>
        <dbReference type="EMBL" id="GMN25624.1"/>
    </source>
</evidence>
<feature type="region of interest" description="Disordered" evidence="2">
    <location>
        <begin position="154"/>
        <end position="220"/>
    </location>
</feature>
<dbReference type="AlphaFoldDB" id="A0AA87Z4H6"/>
<evidence type="ECO:0000256" key="2">
    <source>
        <dbReference type="SAM" id="MobiDB-lite"/>
    </source>
</evidence>
<dbReference type="Pfam" id="PF05030">
    <property type="entry name" value="SSXT"/>
    <property type="match status" value="1"/>
</dbReference>
<evidence type="ECO:0000313" key="5">
    <source>
        <dbReference type="Proteomes" id="UP001187192"/>
    </source>
</evidence>
<proteinExistence type="inferred from homology"/>
<protein>
    <recommendedName>
        <fullName evidence="3">SS18 N-terminal domain-containing protein</fullName>
    </recommendedName>
</protein>
<comment type="caution">
    <text evidence="4">The sequence shown here is derived from an EMBL/GenBank/DDBJ whole genome shotgun (WGS) entry which is preliminary data.</text>
</comment>